<feature type="region of interest" description="Disordered" evidence="1">
    <location>
        <begin position="346"/>
        <end position="365"/>
    </location>
</feature>
<evidence type="ECO:0000256" key="1">
    <source>
        <dbReference type="SAM" id="MobiDB-lite"/>
    </source>
</evidence>
<reference evidence="2 3" key="1">
    <citation type="submission" date="2019-07" db="EMBL/GenBank/DDBJ databases">
        <title>New species of Amycolatopsis and Streptomyces.</title>
        <authorList>
            <person name="Duangmal K."/>
            <person name="Teo W.F.A."/>
            <person name="Lipun K."/>
        </authorList>
    </citation>
    <scope>NUCLEOTIDE SEQUENCE [LARGE SCALE GENOMIC DNA]</scope>
    <source>
        <strain evidence="2 3">TISTR 2346</strain>
    </source>
</reference>
<proteinExistence type="predicted"/>
<evidence type="ECO:0000313" key="3">
    <source>
        <dbReference type="Proteomes" id="UP000326979"/>
    </source>
</evidence>
<name>A0A5N8W5G1_9ACTN</name>
<keyword evidence="3" id="KW-1185">Reference proteome</keyword>
<organism evidence="2 3">
    <name type="scientific">Streptomyces phyllanthi</name>
    <dbReference type="NCBI Taxonomy" id="1803180"/>
    <lineage>
        <taxon>Bacteria</taxon>
        <taxon>Bacillati</taxon>
        <taxon>Actinomycetota</taxon>
        <taxon>Actinomycetes</taxon>
        <taxon>Kitasatosporales</taxon>
        <taxon>Streptomycetaceae</taxon>
        <taxon>Streptomyces</taxon>
    </lineage>
</organism>
<gene>
    <name evidence="2" type="ORF">FNH04_21270</name>
</gene>
<dbReference type="AlphaFoldDB" id="A0A5N8W5G1"/>
<dbReference type="RefSeq" id="WP_345672918.1">
    <property type="nucleotide sequence ID" value="NZ_BAABEQ010000132.1"/>
</dbReference>
<dbReference type="Proteomes" id="UP000326979">
    <property type="component" value="Unassembled WGS sequence"/>
</dbReference>
<dbReference type="EMBL" id="VJZE01000147">
    <property type="protein sequence ID" value="MPY42342.1"/>
    <property type="molecule type" value="Genomic_DNA"/>
</dbReference>
<sequence>MVTVLVVTFTGRTAFSAPGTGAGYSIWSYRIESSGPGSGAGELPAGHRIALGLPHEVDVRGPEQYPDASELQGIFIQREAASSRQYVGREITSPGTQTISFVAPTGETTCELLLARAPRGQSLAAVQFSTAPGGTPGNTQLLPAPVKGPLLNGRPPAEFAGMLPYSSELFGIYQPLAGWFGMQNSLRVARGVADELLAGLGRESFSGTAARTLDDEAVAALAEHFEAPAQGVLSPVGLVNLFRQYFFEFDTFLGPPAGHLWLSPGGTVEVVETSTRRTLVERTAEQAEETSRKVEESMTEQDDVADAVKEDNANDTKLGISASGGANVGIYHADASASFSLSSTVKRSSEETHKHTRTQSAKVSSEIKRNFKTTFKTVTETTDTSSRRYVVQNTTGKLVNYELRRKMRKVGVQLQHIGTRLCWQVYLPAPGRTLGLGDLVHIVSAPDLTSIRKPEPPPPLVVKTTQFTGAFPIRKKPGTQDPPEVNMEFVHHDPEDAEGITDHDNARHAVARMDYTPSPPEQGYKLRDARFLSAAPGRAFVSHLTRVNQEKTGFAVFSKFFNSGDLSPIALTFELTWDPPTTNDAHDRYAEEKKVYDAEVAELQRTAYASAVRERLALVSSMRPRPSPDLRNEERQEIYGSLIEKLRPFELFEDMYLGSEVLRQIFDVDEMLYFVAPDYWRPRPVSDTPPPPEDPATPTQSSVGTYPVPDASVLAGRTVLSWYSHTDKANALDPLGHATPEWRVNYLITEESQPAPLGSSLGWLIQIDGDARRNEFLNAAWVKAVLPVRPGREPDALEWLRKADVEGEAALDRDYPFQQGDPEDYRDKKVGEVLDLLASQLETSNTAIANTLAAEEVFETGFDPLTGGFRPADPYKVFDQWIEVLPTDQVVAVEVQYDPRTGQQLPGTTTSSDRTIEG</sequence>
<comment type="caution">
    <text evidence="2">The sequence shown here is derived from an EMBL/GenBank/DDBJ whole genome shotgun (WGS) entry which is preliminary data.</text>
</comment>
<evidence type="ECO:0000313" key="2">
    <source>
        <dbReference type="EMBL" id="MPY42342.1"/>
    </source>
</evidence>
<feature type="compositionally biased region" description="Basic and acidic residues" evidence="1">
    <location>
        <begin position="283"/>
        <end position="296"/>
    </location>
</feature>
<feature type="region of interest" description="Disordered" evidence="1">
    <location>
        <begin position="283"/>
        <end position="303"/>
    </location>
</feature>
<accession>A0A5N8W5G1</accession>
<feature type="region of interest" description="Disordered" evidence="1">
    <location>
        <begin position="684"/>
        <end position="707"/>
    </location>
</feature>
<protein>
    <submittedName>
        <fullName evidence="2">Uncharacterized protein</fullName>
    </submittedName>
</protein>